<dbReference type="EMBL" id="CP036290">
    <property type="protein sequence ID" value="QDU83745.1"/>
    <property type="molecule type" value="Genomic_DNA"/>
</dbReference>
<keyword evidence="2" id="KW-1185">Reference proteome</keyword>
<dbReference type="OrthoDB" id="1144299at2"/>
<accession>A0A518CX04</accession>
<evidence type="ECO:0000313" key="1">
    <source>
        <dbReference type="EMBL" id="QDU83745.1"/>
    </source>
</evidence>
<proteinExistence type="predicted"/>
<dbReference type="Proteomes" id="UP000319342">
    <property type="component" value="Chromosome"/>
</dbReference>
<evidence type="ECO:0000313" key="2">
    <source>
        <dbReference type="Proteomes" id="UP000319342"/>
    </source>
</evidence>
<reference evidence="1 2" key="1">
    <citation type="submission" date="2019-02" db="EMBL/GenBank/DDBJ databases">
        <title>Deep-cultivation of Planctomycetes and their phenomic and genomic characterization uncovers novel biology.</title>
        <authorList>
            <person name="Wiegand S."/>
            <person name="Jogler M."/>
            <person name="Boedeker C."/>
            <person name="Pinto D."/>
            <person name="Vollmers J."/>
            <person name="Rivas-Marin E."/>
            <person name="Kohn T."/>
            <person name="Peeters S.H."/>
            <person name="Heuer A."/>
            <person name="Rast P."/>
            <person name="Oberbeckmann S."/>
            <person name="Bunk B."/>
            <person name="Jeske O."/>
            <person name="Meyerdierks A."/>
            <person name="Storesund J.E."/>
            <person name="Kallscheuer N."/>
            <person name="Luecker S."/>
            <person name="Lage O.M."/>
            <person name="Pohl T."/>
            <person name="Merkel B.J."/>
            <person name="Hornburger P."/>
            <person name="Mueller R.-W."/>
            <person name="Bruemmer F."/>
            <person name="Labrenz M."/>
            <person name="Spormann A.M."/>
            <person name="Op den Camp H."/>
            <person name="Overmann J."/>
            <person name="Amann R."/>
            <person name="Jetten M.S.M."/>
            <person name="Mascher T."/>
            <person name="Medema M.H."/>
            <person name="Devos D.P."/>
            <person name="Kaster A.-K."/>
            <person name="Ovreas L."/>
            <person name="Rohde M."/>
            <person name="Galperin M.Y."/>
            <person name="Jogler C."/>
        </authorList>
    </citation>
    <scope>NUCLEOTIDE SEQUENCE [LARGE SCALE GENOMIC DNA]</scope>
    <source>
        <strain evidence="1 2">Pla163</strain>
    </source>
</reference>
<protein>
    <submittedName>
        <fullName evidence="1">Uncharacterized protein</fullName>
    </submittedName>
</protein>
<name>A0A518CX04_9BACT</name>
<organism evidence="1 2">
    <name type="scientific">Rohdeia mirabilis</name>
    <dbReference type="NCBI Taxonomy" id="2528008"/>
    <lineage>
        <taxon>Bacteria</taxon>
        <taxon>Pseudomonadati</taxon>
        <taxon>Planctomycetota</taxon>
        <taxon>Planctomycetia</taxon>
        <taxon>Planctomycetia incertae sedis</taxon>
        <taxon>Rohdeia</taxon>
    </lineage>
</organism>
<dbReference type="AlphaFoldDB" id="A0A518CX04"/>
<dbReference type="RefSeq" id="WP_145183996.1">
    <property type="nucleotide sequence ID" value="NZ_CP036290.1"/>
</dbReference>
<sequence>MAEFWTELLDPTRHKDFMADICPDGGARVDGPAGHRPVYFVRECGFTFQFQSIEQLDEAVRYFGVSVHPSSRLPNDTFEHWYQRWFERLPAGLTARPKAERILRALRRARRAFTS</sequence>
<gene>
    <name evidence="1" type="ORF">Pla163_08460</name>
</gene>